<feature type="domain" description="AAA+ ATPase" evidence="2">
    <location>
        <begin position="55"/>
        <end position="314"/>
    </location>
</feature>
<keyword evidence="4" id="KW-1185">Reference proteome</keyword>
<evidence type="ECO:0000256" key="1">
    <source>
        <dbReference type="SAM" id="MobiDB-lite"/>
    </source>
</evidence>
<reference evidence="3 4" key="1">
    <citation type="submission" date="2019-07" db="EMBL/GenBank/DDBJ databases">
        <title>Caenimonas sedimenti sp. nov., isolated from activated sludge.</title>
        <authorList>
            <person name="Xu J."/>
        </authorList>
    </citation>
    <scope>NUCLEOTIDE SEQUENCE [LARGE SCALE GENOMIC DNA]</scope>
    <source>
        <strain evidence="3 4">HX-9-20</strain>
    </source>
</reference>
<dbReference type="CDD" id="cd00009">
    <property type="entry name" value="AAA"/>
    <property type="match status" value="1"/>
</dbReference>
<sequence length="647" mass="71587">MNKENEIQTRIAHRSEQLRAVREELKAELFGIDDIIDRVVEAVRAWYVLPEIVQRPVIVCLWGLTGTGKTQLVRLLAQKLGFYDRFVEVQMDGFSHGSGYWVSSISGMLAESGVEEGQPGILLLDEFQRFRTMNDKGADIKVERYQDVWALLSDGRLPPQLSFMNDLESSLASAEYGREPADDEAPAEGEEAAPAKPRRPPRFVLTPYEAAEVKRSLKRRESLLEIMRWTPAQLQEHLQAFREQPERWGTDYSRLLVFVAGNLDEMYQGVATRVEDCDTDADIFHAYTRRLSVIDVKKALGHRFRPEQIARLGNNHLVYPSLARATYERLITALCARYSGELEGTCGLRVEIDAAIRAEIYANAVFPAQGTRPLFSSVQAMLSASLVAAALWALEQGAAAGDVVRLRLDADRTQFRAEWNGRSQALPARFELNGLKQRTHADFRALLAVHEAGHALIYALLLKQVPLEVKINVASFDGGYNSFQPLRAKSRQDTLDMICVGLGGRAAESLVFGPNACTTGAQSDLKQATADASAFVRKHAFAGRLSRTDVGVDSDCEVNTAVDATNELVEQILSSQFSRAHALLQENAALLSEVAGLLSRDGEVSRERMAALFGLAVTQDPAVLAPYAARLAEFGRRYAPHEEAVGA</sequence>
<accession>A0A562ZQ45</accession>
<organism evidence="3 4">
    <name type="scientific">Caenimonas sedimenti</name>
    <dbReference type="NCBI Taxonomy" id="2596921"/>
    <lineage>
        <taxon>Bacteria</taxon>
        <taxon>Pseudomonadati</taxon>
        <taxon>Pseudomonadota</taxon>
        <taxon>Betaproteobacteria</taxon>
        <taxon>Burkholderiales</taxon>
        <taxon>Comamonadaceae</taxon>
        <taxon>Caenimonas</taxon>
    </lineage>
</organism>
<dbReference type="PANTHER" id="PTHR23076">
    <property type="entry name" value="METALLOPROTEASE M41 FTSH"/>
    <property type="match status" value="1"/>
</dbReference>
<dbReference type="GO" id="GO:0016887">
    <property type="term" value="F:ATP hydrolysis activity"/>
    <property type="evidence" value="ECO:0007669"/>
    <property type="project" value="InterPro"/>
</dbReference>
<dbReference type="RefSeq" id="WP_145893691.1">
    <property type="nucleotide sequence ID" value="NZ_VOBQ01000011.1"/>
</dbReference>
<dbReference type="Pfam" id="PF01434">
    <property type="entry name" value="Peptidase_M41"/>
    <property type="match status" value="1"/>
</dbReference>
<dbReference type="Pfam" id="PF00004">
    <property type="entry name" value="AAA"/>
    <property type="match status" value="1"/>
</dbReference>
<name>A0A562ZQ45_9BURK</name>
<dbReference type="Gene3D" id="3.40.50.300">
    <property type="entry name" value="P-loop containing nucleotide triphosphate hydrolases"/>
    <property type="match status" value="1"/>
</dbReference>
<dbReference type="EMBL" id="VOBQ01000011">
    <property type="protein sequence ID" value="TWO70699.1"/>
    <property type="molecule type" value="Genomic_DNA"/>
</dbReference>
<dbReference type="SMART" id="SM00382">
    <property type="entry name" value="AAA"/>
    <property type="match status" value="1"/>
</dbReference>
<dbReference type="SUPFAM" id="SSF140990">
    <property type="entry name" value="FtsH protease domain-like"/>
    <property type="match status" value="1"/>
</dbReference>
<dbReference type="InterPro" id="IPR000642">
    <property type="entry name" value="Peptidase_M41"/>
</dbReference>
<gene>
    <name evidence="3" type="ORF">FN976_14175</name>
</gene>
<feature type="compositionally biased region" description="Acidic residues" evidence="1">
    <location>
        <begin position="181"/>
        <end position="191"/>
    </location>
</feature>
<dbReference type="SUPFAM" id="SSF52540">
    <property type="entry name" value="P-loop containing nucleoside triphosphate hydrolases"/>
    <property type="match status" value="1"/>
</dbReference>
<dbReference type="Gene3D" id="1.20.58.760">
    <property type="entry name" value="Peptidase M41"/>
    <property type="match status" value="1"/>
</dbReference>
<dbReference type="InterPro" id="IPR003959">
    <property type="entry name" value="ATPase_AAA_core"/>
</dbReference>
<comment type="caution">
    <text evidence="3">The sequence shown here is derived from an EMBL/GenBank/DDBJ whole genome shotgun (WGS) entry which is preliminary data.</text>
</comment>
<dbReference type="GO" id="GO:0006508">
    <property type="term" value="P:proteolysis"/>
    <property type="evidence" value="ECO:0007669"/>
    <property type="project" value="InterPro"/>
</dbReference>
<dbReference type="Proteomes" id="UP000318199">
    <property type="component" value="Unassembled WGS sequence"/>
</dbReference>
<feature type="region of interest" description="Disordered" evidence="1">
    <location>
        <begin position="174"/>
        <end position="201"/>
    </location>
</feature>
<dbReference type="GO" id="GO:0004176">
    <property type="term" value="F:ATP-dependent peptidase activity"/>
    <property type="evidence" value="ECO:0007669"/>
    <property type="project" value="InterPro"/>
</dbReference>
<evidence type="ECO:0000259" key="2">
    <source>
        <dbReference type="SMART" id="SM00382"/>
    </source>
</evidence>
<dbReference type="PANTHER" id="PTHR23076:SF110">
    <property type="entry name" value="INACTIVE ATP-DEPENDENT ZINC METALLOPROTEASE FTSHI 3, CHLOROPLASTIC-RELATED"/>
    <property type="match status" value="1"/>
</dbReference>
<protein>
    <submittedName>
        <fullName evidence="3">AAA family ATPase</fullName>
    </submittedName>
</protein>
<dbReference type="GO" id="GO:0004222">
    <property type="term" value="F:metalloendopeptidase activity"/>
    <property type="evidence" value="ECO:0007669"/>
    <property type="project" value="InterPro"/>
</dbReference>
<dbReference type="GO" id="GO:0005524">
    <property type="term" value="F:ATP binding"/>
    <property type="evidence" value="ECO:0007669"/>
    <property type="project" value="InterPro"/>
</dbReference>
<evidence type="ECO:0000313" key="4">
    <source>
        <dbReference type="Proteomes" id="UP000318199"/>
    </source>
</evidence>
<evidence type="ECO:0000313" key="3">
    <source>
        <dbReference type="EMBL" id="TWO70699.1"/>
    </source>
</evidence>
<dbReference type="AlphaFoldDB" id="A0A562ZQ45"/>
<dbReference type="InterPro" id="IPR027417">
    <property type="entry name" value="P-loop_NTPase"/>
</dbReference>
<dbReference type="InterPro" id="IPR003593">
    <property type="entry name" value="AAA+_ATPase"/>
</dbReference>
<dbReference type="InterPro" id="IPR037219">
    <property type="entry name" value="Peptidase_M41-like"/>
</dbReference>
<dbReference type="OrthoDB" id="5619382at2"/>
<proteinExistence type="predicted"/>